<dbReference type="Proteomes" id="UP000243650">
    <property type="component" value="Unassembled WGS sequence"/>
</dbReference>
<evidence type="ECO:0000313" key="11">
    <source>
        <dbReference type="Proteomes" id="UP000243650"/>
    </source>
</evidence>
<keyword evidence="2 9" id="KW-0813">Transport</keyword>
<keyword evidence="7 9" id="KW-0811">Translocation</keyword>
<sequence>MRKPVEERKVNVLAQKNPVAFLKEVTTEMKRVTWPTGKELRKYTGVVVATVAFMAVFFAASDFVISSLLQLITN</sequence>
<comment type="function">
    <text evidence="9">Essential subunit of the Sec protein translocation channel SecYEG. Clamps together the 2 halves of SecY. May contact the channel plug during translocation.</text>
</comment>
<evidence type="ECO:0000256" key="3">
    <source>
        <dbReference type="ARBA" id="ARBA00022475"/>
    </source>
</evidence>
<comment type="caution">
    <text evidence="10">The sequence shown here is derived from an EMBL/GenBank/DDBJ whole genome shotgun (WGS) entry which is preliminary data.</text>
</comment>
<keyword evidence="8 9" id="KW-0472">Membrane</keyword>
<dbReference type="GO" id="GO:0009306">
    <property type="term" value="P:protein secretion"/>
    <property type="evidence" value="ECO:0007669"/>
    <property type="project" value="UniProtKB-UniRule"/>
</dbReference>
<comment type="subunit">
    <text evidence="9">Component of the Sec protein translocase complex. Heterotrimer consisting of SecY, SecE and SecG subunits. The heterotrimers can form oligomers, although 1 heterotrimer is thought to be able to translocate proteins. Interacts with the ribosome. Interacts with SecDF, and other proteins may be involved. Interacts with SecA.</text>
</comment>
<evidence type="ECO:0000256" key="6">
    <source>
        <dbReference type="ARBA" id="ARBA00022989"/>
    </source>
</evidence>
<dbReference type="InterPro" id="IPR001901">
    <property type="entry name" value="Translocase_SecE/Sec61-g"/>
</dbReference>
<keyword evidence="6 9" id="KW-1133">Transmembrane helix</keyword>
<evidence type="ECO:0000256" key="7">
    <source>
        <dbReference type="ARBA" id="ARBA00023010"/>
    </source>
</evidence>
<organism evidence="10 11">
    <name type="scientific">Alkalicoccus urumqiensis</name>
    <name type="common">Bacillus urumqiensis</name>
    <dbReference type="NCBI Taxonomy" id="1548213"/>
    <lineage>
        <taxon>Bacteria</taxon>
        <taxon>Bacillati</taxon>
        <taxon>Bacillota</taxon>
        <taxon>Bacilli</taxon>
        <taxon>Bacillales</taxon>
        <taxon>Bacillaceae</taxon>
        <taxon>Alkalicoccus</taxon>
    </lineage>
</organism>
<dbReference type="Pfam" id="PF00584">
    <property type="entry name" value="SecE"/>
    <property type="match status" value="1"/>
</dbReference>
<gene>
    <name evidence="9" type="primary">secE</name>
    <name evidence="10" type="ORF">C6I21_14100</name>
</gene>
<evidence type="ECO:0000256" key="9">
    <source>
        <dbReference type="HAMAP-Rule" id="MF_00422"/>
    </source>
</evidence>
<name>A0A2P6MEB8_ALKUR</name>
<dbReference type="PROSITE" id="PS01067">
    <property type="entry name" value="SECE_SEC61G"/>
    <property type="match status" value="1"/>
</dbReference>
<keyword evidence="5 9" id="KW-0653">Protein transport</keyword>
<dbReference type="Gene3D" id="1.20.5.1030">
    <property type="entry name" value="Preprotein translocase secy subunit"/>
    <property type="match status" value="1"/>
</dbReference>
<evidence type="ECO:0000256" key="8">
    <source>
        <dbReference type="ARBA" id="ARBA00023136"/>
    </source>
</evidence>
<dbReference type="HAMAP" id="MF_00422">
    <property type="entry name" value="SecE"/>
    <property type="match status" value="1"/>
</dbReference>
<dbReference type="NCBIfam" id="TIGR00964">
    <property type="entry name" value="secE_bact"/>
    <property type="match status" value="1"/>
</dbReference>
<evidence type="ECO:0000313" key="10">
    <source>
        <dbReference type="EMBL" id="PRO64623.1"/>
    </source>
</evidence>
<dbReference type="InterPro" id="IPR005807">
    <property type="entry name" value="SecE_bac"/>
</dbReference>
<proteinExistence type="inferred from homology"/>
<dbReference type="GO" id="GO:0065002">
    <property type="term" value="P:intracellular protein transmembrane transport"/>
    <property type="evidence" value="ECO:0007669"/>
    <property type="project" value="UniProtKB-UniRule"/>
</dbReference>
<protein>
    <recommendedName>
        <fullName evidence="9">Protein translocase subunit SecE</fullName>
    </recommendedName>
</protein>
<dbReference type="PANTHER" id="PTHR33910">
    <property type="entry name" value="PROTEIN TRANSLOCASE SUBUNIT SECE"/>
    <property type="match status" value="1"/>
</dbReference>
<dbReference type="InterPro" id="IPR038379">
    <property type="entry name" value="SecE_sf"/>
</dbReference>
<dbReference type="GO" id="GO:0006605">
    <property type="term" value="P:protein targeting"/>
    <property type="evidence" value="ECO:0007669"/>
    <property type="project" value="UniProtKB-UniRule"/>
</dbReference>
<evidence type="ECO:0000256" key="2">
    <source>
        <dbReference type="ARBA" id="ARBA00022448"/>
    </source>
</evidence>
<reference evidence="10 11" key="1">
    <citation type="submission" date="2018-03" db="EMBL/GenBank/DDBJ databases">
        <title>Bacillus urumqiensis sp. nov., a moderately haloalkaliphilic bacterium isolated from a salt lake.</title>
        <authorList>
            <person name="Zhao B."/>
            <person name="Liao Z."/>
        </authorList>
    </citation>
    <scope>NUCLEOTIDE SEQUENCE [LARGE SCALE GENOMIC DNA]</scope>
    <source>
        <strain evidence="10 11">BZ-SZ-XJ18</strain>
    </source>
</reference>
<keyword evidence="3 9" id="KW-1003">Cell membrane</keyword>
<dbReference type="GO" id="GO:0005886">
    <property type="term" value="C:plasma membrane"/>
    <property type="evidence" value="ECO:0007669"/>
    <property type="project" value="UniProtKB-SubCell"/>
</dbReference>
<dbReference type="GO" id="GO:0008320">
    <property type="term" value="F:protein transmembrane transporter activity"/>
    <property type="evidence" value="ECO:0007669"/>
    <property type="project" value="UniProtKB-UniRule"/>
</dbReference>
<accession>A0A2P6MEB8</accession>
<evidence type="ECO:0000256" key="5">
    <source>
        <dbReference type="ARBA" id="ARBA00022927"/>
    </source>
</evidence>
<keyword evidence="4 9" id="KW-0812">Transmembrane</keyword>
<dbReference type="RefSeq" id="WP_105960114.1">
    <property type="nucleotide sequence ID" value="NZ_PVNS01000014.1"/>
</dbReference>
<evidence type="ECO:0000256" key="1">
    <source>
        <dbReference type="ARBA" id="ARBA00004370"/>
    </source>
</evidence>
<feature type="transmembrane region" description="Helical" evidence="9">
    <location>
        <begin position="46"/>
        <end position="72"/>
    </location>
</feature>
<keyword evidence="11" id="KW-1185">Reference proteome</keyword>
<dbReference type="AlphaFoldDB" id="A0A2P6MEB8"/>
<dbReference type="GO" id="GO:0043952">
    <property type="term" value="P:protein transport by the Sec complex"/>
    <property type="evidence" value="ECO:0007669"/>
    <property type="project" value="UniProtKB-UniRule"/>
</dbReference>
<dbReference type="EMBL" id="PVNS01000014">
    <property type="protein sequence ID" value="PRO64623.1"/>
    <property type="molecule type" value="Genomic_DNA"/>
</dbReference>
<comment type="subcellular location">
    <subcellularLocation>
        <location evidence="9">Cell membrane</location>
        <topology evidence="9">Single-pass membrane protein</topology>
    </subcellularLocation>
    <subcellularLocation>
        <location evidence="1">Membrane</location>
    </subcellularLocation>
</comment>
<dbReference type="PANTHER" id="PTHR33910:SF1">
    <property type="entry name" value="PROTEIN TRANSLOCASE SUBUNIT SECE"/>
    <property type="match status" value="1"/>
</dbReference>
<dbReference type="OrthoDB" id="9813233at2"/>
<evidence type="ECO:0000256" key="4">
    <source>
        <dbReference type="ARBA" id="ARBA00022692"/>
    </source>
</evidence>
<comment type="similarity">
    <text evidence="9">Belongs to the SecE/SEC61-gamma family.</text>
</comment>